<keyword evidence="1" id="KW-0472">Membrane</keyword>
<protein>
    <recommendedName>
        <fullName evidence="4">Glycosyltransferase RgtA/B/C/D-like domain-containing protein</fullName>
    </recommendedName>
</protein>
<evidence type="ECO:0000256" key="1">
    <source>
        <dbReference type="SAM" id="Phobius"/>
    </source>
</evidence>
<reference evidence="2 3" key="1">
    <citation type="submission" date="2024-09" db="EMBL/GenBank/DDBJ databases">
        <title>Laminarin stimulates single cell rates of sulfate reduction while oxygen inhibits transcriptomic activity in coastal marine sediment.</title>
        <authorList>
            <person name="Lindsay M."/>
            <person name="Orcutt B."/>
            <person name="Emerson D."/>
            <person name="Stepanauskas R."/>
            <person name="D'Angelo T."/>
        </authorList>
    </citation>
    <scope>NUCLEOTIDE SEQUENCE [LARGE SCALE GENOMIC DNA]</scope>
    <source>
        <strain evidence="2">SAG AM-311-K15</strain>
    </source>
</reference>
<evidence type="ECO:0000313" key="3">
    <source>
        <dbReference type="Proteomes" id="UP001594351"/>
    </source>
</evidence>
<sequence length="443" mass="50810">LLSLLFVKRPRNWIPESVFMTAVALRIIGSTARYQVLFLFYGGGSDAMVYYHDGLLYREMALHSGLSFLSPDFWFGLSTTGGRWYGTPFMQKLSGLVLSFIGPTIRGEFLFFSVLSFTGLYLIAAAFKLYQPLDNAIQYCRWIWFFPTLWFWPSSVGKEAVTIFAIGLITYGYAAKTYLIRWPIFLMGMGLTYCIRPHITLVLGLATVTAHWLGSWRGISLRRIVEGLLLLMITFWAFKGMTTLFGLDNPDMEGVQEYFSFRAGKTESGGSRIGATPLSLLGIPIAFIKIWMRPFPWEVHNVTAALAALEILILMRLMWRRRSVIRHSLVNWRSHTLLRFAVPLFVFYTIMIGLAFSNLGIIARQRAPILPFLLMIMLTETRREQDSANFELKQKQDNNIGELHDFKNPLLSKTSLEKHDQKYWTGMQLDGDDVDFEGLWEDD</sequence>
<comment type="caution">
    <text evidence="2">The sequence shown here is derived from an EMBL/GenBank/DDBJ whole genome shotgun (WGS) entry which is preliminary data.</text>
</comment>
<feature type="transmembrane region" description="Helical" evidence="1">
    <location>
        <begin position="299"/>
        <end position="319"/>
    </location>
</feature>
<feature type="transmembrane region" description="Helical" evidence="1">
    <location>
        <begin position="340"/>
        <end position="363"/>
    </location>
</feature>
<name>A0ABV6Z6D0_UNCC1</name>
<dbReference type="EMBL" id="JBHPBY010000635">
    <property type="protein sequence ID" value="MFC1853888.1"/>
    <property type="molecule type" value="Genomic_DNA"/>
</dbReference>
<feature type="transmembrane region" description="Helical" evidence="1">
    <location>
        <begin position="136"/>
        <end position="153"/>
    </location>
</feature>
<keyword evidence="1" id="KW-0812">Transmembrane</keyword>
<keyword evidence="3" id="KW-1185">Reference proteome</keyword>
<evidence type="ECO:0008006" key="4">
    <source>
        <dbReference type="Google" id="ProtNLM"/>
    </source>
</evidence>
<keyword evidence="1" id="KW-1133">Transmembrane helix</keyword>
<gene>
    <name evidence="2" type="ORF">ACFL27_27200</name>
</gene>
<dbReference type="Proteomes" id="UP001594351">
    <property type="component" value="Unassembled WGS sequence"/>
</dbReference>
<feature type="transmembrane region" description="Helical" evidence="1">
    <location>
        <begin position="109"/>
        <end position="130"/>
    </location>
</feature>
<evidence type="ECO:0000313" key="2">
    <source>
        <dbReference type="EMBL" id="MFC1853888.1"/>
    </source>
</evidence>
<accession>A0ABV6Z6D0</accession>
<proteinExistence type="predicted"/>
<feature type="non-terminal residue" evidence="2">
    <location>
        <position position="1"/>
    </location>
</feature>
<organism evidence="2 3">
    <name type="scientific">candidate division CSSED10-310 bacterium</name>
    <dbReference type="NCBI Taxonomy" id="2855610"/>
    <lineage>
        <taxon>Bacteria</taxon>
        <taxon>Bacteria division CSSED10-310</taxon>
    </lineage>
</organism>